<feature type="region of interest" description="Disordered" evidence="8">
    <location>
        <begin position="1"/>
        <end position="20"/>
    </location>
</feature>
<feature type="compositionally biased region" description="Acidic residues" evidence="8">
    <location>
        <begin position="487"/>
        <end position="501"/>
    </location>
</feature>
<feature type="region of interest" description="Disordered" evidence="8">
    <location>
        <begin position="349"/>
        <end position="386"/>
    </location>
</feature>
<dbReference type="OrthoDB" id="125903at2759"/>
<keyword evidence="4" id="KW-0805">Transcription regulation</keyword>
<feature type="compositionally biased region" description="Acidic residues" evidence="8">
    <location>
        <begin position="167"/>
        <end position="190"/>
    </location>
</feature>
<name>A0A8H5BGE0_9AGAR</name>
<proteinExistence type="inferred from homology"/>
<evidence type="ECO:0000256" key="5">
    <source>
        <dbReference type="ARBA" id="ARBA00023159"/>
    </source>
</evidence>
<keyword evidence="6" id="KW-0804">Transcription</keyword>
<accession>A0A8H5BGE0</accession>
<dbReference type="InterPro" id="IPR019194">
    <property type="entry name" value="Tscrpt_elong_fac_Eaf_N"/>
</dbReference>
<feature type="compositionally biased region" description="Pro residues" evidence="8">
    <location>
        <begin position="233"/>
        <end position="243"/>
    </location>
</feature>
<organism evidence="10 11">
    <name type="scientific">Psilocybe cf. subviscida</name>
    <dbReference type="NCBI Taxonomy" id="2480587"/>
    <lineage>
        <taxon>Eukaryota</taxon>
        <taxon>Fungi</taxon>
        <taxon>Dikarya</taxon>
        <taxon>Basidiomycota</taxon>
        <taxon>Agaricomycotina</taxon>
        <taxon>Agaricomycetes</taxon>
        <taxon>Agaricomycetidae</taxon>
        <taxon>Agaricales</taxon>
        <taxon>Agaricineae</taxon>
        <taxon>Strophariaceae</taxon>
        <taxon>Psilocybe</taxon>
    </lineage>
</organism>
<evidence type="ECO:0000259" key="9">
    <source>
        <dbReference type="Pfam" id="PF09816"/>
    </source>
</evidence>
<evidence type="ECO:0000256" key="4">
    <source>
        <dbReference type="ARBA" id="ARBA00023015"/>
    </source>
</evidence>
<keyword evidence="3" id="KW-0597">Phosphoprotein</keyword>
<evidence type="ECO:0000313" key="11">
    <source>
        <dbReference type="Proteomes" id="UP000567179"/>
    </source>
</evidence>
<feature type="region of interest" description="Disordered" evidence="8">
    <location>
        <begin position="144"/>
        <end position="318"/>
    </location>
</feature>
<evidence type="ECO:0000256" key="3">
    <source>
        <dbReference type="ARBA" id="ARBA00022553"/>
    </source>
</evidence>
<evidence type="ECO:0000256" key="1">
    <source>
        <dbReference type="ARBA" id="ARBA00004123"/>
    </source>
</evidence>
<dbReference type="PRINTS" id="PR01217">
    <property type="entry name" value="PRICHEXTENSN"/>
</dbReference>
<evidence type="ECO:0000256" key="8">
    <source>
        <dbReference type="SAM" id="MobiDB-lite"/>
    </source>
</evidence>
<dbReference type="PANTHER" id="PTHR15970">
    <property type="entry name" value="ELL-ASSOCIATED FACTOR EAF"/>
    <property type="match status" value="1"/>
</dbReference>
<sequence>MASSSTSWMPPAGKYPVNIGSSLGRAIKNRKLKDSPAPTTARRSNLPEREFYSFKFNFKPVSIDTTKPATLDIKKGATNTQVVAEYPATHSGQVHPFDGSELRAKDVDCVLIYDEDTGQYTIEKVESFINLSSLRMKAASPRTAIGSPAAASTPASTSSVKGKSSSADDDVDVVAQRDEEEEREEGEEIELPPPRAVKPLPASRLSPKPPPPPAPQLRAPPPPTVSAPAMKKPSPPPPAAKPRPQPRPKKPKPAAPAPAPAPTTSYSNEEVFDVVRPTKRGRPSPPPAPAPKPAPPPVRKPPAPPPAPVVRPPVSLSLPGGPAVFEPPPPAVPVAASAALSLPIAALPVVSSEPASPQMIGSDSEDDDDWEQVPTTAPPPPMTSLPVTAAVNNFMDSPEAGTFNDTLFEEIDGDALFGDDGDDGDGDEGEEIDADMLEGVLNETLEDVDSDEDFIGAAVEKAVDDAPPRQPIMSLNRFADGGVTVNDSDEDFSSSDESDDD</sequence>
<dbReference type="InterPro" id="IPR027093">
    <property type="entry name" value="EAF_fam"/>
</dbReference>
<feature type="compositionally biased region" description="Pro residues" evidence="8">
    <location>
        <begin position="207"/>
        <end position="225"/>
    </location>
</feature>
<evidence type="ECO:0000256" key="2">
    <source>
        <dbReference type="ARBA" id="ARBA00007798"/>
    </source>
</evidence>
<comment type="caution">
    <text evidence="10">The sequence shown here is derived from an EMBL/GenBank/DDBJ whole genome shotgun (WGS) entry which is preliminary data.</text>
</comment>
<comment type="similarity">
    <text evidence="2">Belongs to the EAF family.</text>
</comment>
<gene>
    <name evidence="10" type="ORF">D9619_001245</name>
</gene>
<evidence type="ECO:0000256" key="7">
    <source>
        <dbReference type="ARBA" id="ARBA00023242"/>
    </source>
</evidence>
<feature type="compositionally biased region" description="Low complexity" evidence="8">
    <location>
        <begin position="147"/>
        <end position="165"/>
    </location>
</feature>
<keyword evidence="7" id="KW-0539">Nucleus</keyword>
<reference evidence="10 11" key="1">
    <citation type="journal article" date="2020" name="ISME J.">
        <title>Uncovering the hidden diversity of litter-decomposition mechanisms in mushroom-forming fungi.</title>
        <authorList>
            <person name="Floudas D."/>
            <person name="Bentzer J."/>
            <person name="Ahren D."/>
            <person name="Johansson T."/>
            <person name="Persson P."/>
            <person name="Tunlid A."/>
        </authorList>
    </citation>
    <scope>NUCLEOTIDE SEQUENCE [LARGE SCALE GENOMIC DNA]</scope>
    <source>
        <strain evidence="10 11">CBS 101986</strain>
    </source>
</reference>
<dbReference type="PANTHER" id="PTHR15970:SF2">
    <property type="entry name" value="ELL-ASSOCIATED FACTOR EAF"/>
    <property type="match status" value="1"/>
</dbReference>
<dbReference type="GO" id="GO:0032783">
    <property type="term" value="C:super elongation complex"/>
    <property type="evidence" value="ECO:0007669"/>
    <property type="project" value="InterPro"/>
</dbReference>
<comment type="subcellular location">
    <subcellularLocation>
        <location evidence="1">Nucleus</location>
    </subcellularLocation>
</comment>
<keyword evidence="11" id="KW-1185">Reference proteome</keyword>
<feature type="region of interest" description="Disordered" evidence="8">
    <location>
        <begin position="477"/>
        <end position="501"/>
    </location>
</feature>
<dbReference type="GO" id="GO:0006368">
    <property type="term" value="P:transcription elongation by RNA polymerase II"/>
    <property type="evidence" value="ECO:0007669"/>
    <property type="project" value="InterPro"/>
</dbReference>
<dbReference type="Proteomes" id="UP000567179">
    <property type="component" value="Unassembled WGS sequence"/>
</dbReference>
<keyword evidence="5" id="KW-0010">Activator</keyword>
<feature type="domain" description="Transcription elongation factor Eaf N-terminal" evidence="9">
    <location>
        <begin position="15"/>
        <end position="135"/>
    </location>
</feature>
<dbReference type="EMBL" id="JAACJJ010000028">
    <property type="protein sequence ID" value="KAF5322862.1"/>
    <property type="molecule type" value="Genomic_DNA"/>
</dbReference>
<protein>
    <recommendedName>
        <fullName evidence="9">Transcription elongation factor Eaf N-terminal domain-containing protein</fullName>
    </recommendedName>
</protein>
<evidence type="ECO:0000256" key="6">
    <source>
        <dbReference type="ARBA" id="ARBA00023163"/>
    </source>
</evidence>
<dbReference type="AlphaFoldDB" id="A0A8H5BGE0"/>
<feature type="compositionally biased region" description="Pro residues" evidence="8">
    <location>
        <begin position="283"/>
        <end position="311"/>
    </location>
</feature>
<dbReference type="Pfam" id="PF09816">
    <property type="entry name" value="EAF"/>
    <property type="match status" value="1"/>
</dbReference>
<evidence type="ECO:0000313" key="10">
    <source>
        <dbReference type="EMBL" id="KAF5322862.1"/>
    </source>
</evidence>
<dbReference type="GO" id="GO:0003711">
    <property type="term" value="F:transcription elongation factor activity"/>
    <property type="evidence" value="ECO:0007669"/>
    <property type="project" value="TreeGrafter"/>
</dbReference>